<evidence type="ECO:0008006" key="3">
    <source>
        <dbReference type="Google" id="ProtNLM"/>
    </source>
</evidence>
<evidence type="ECO:0000313" key="1">
    <source>
        <dbReference type="EMBL" id="MFC3892647.1"/>
    </source>
</evidence>
<protein>
    <recommendedName>
        <fullName evidence="3">DUF5753 domain-containing protein</fullName>
    </recommendedName>
</protein>
<dbReference type="RefSeq" id="WP_382372404.1">
    <property type="nucleotide sequence ID" value="NZ_JBHRZI010000011.1"/>
</dbReference>
<sequence length="48" mass="5367">MIFIESKNSCLFLEDKGSLDVYGKILKLLDQQALSAQDSKELITGILH</sequence>
<dbReference type="EMBL" id="JBHRZI010000011">
    <property type="protein sequence ID" value="MFC3892647.1"/>
    <property type="molecule type" value="Genomic_DNA"/>
</dbReference>
<dbReference type="Proteomes" id="UP001595690">
    <property type="component" value="Unassembled WGS sequence"/>
</dbReference>
<keyword evidence="2" id="KW-1185">Reference proteome</keyword>
<gene>
    <name evidence="1" type="ORF">ACFOWZ_14285</name>
</gene>
<reference evidence="2" key="1">
    <citation type="journal article" date="2019" name="Int. J. Syst. Evol. Microbiol.">
        <title>The Global Catalogue of Microorganisms (GCM) 10K type strain sequencing project: providing services to taxonomists for standard genome sequencing and annotation.</title>
        <authorList>
            <consortium name="The Broad Institute Genomics Platform"/>
            <consortium name="The Broad Institute Genome Sequencing Center for Infectious Disease"/>
            <person name="Wu L."/>
            <person name="Ma J."/>
        </authorList>
    </citation>
    <scope>NUCLEOTIDE SEQUENCE [LARGE SCALE GENOMIC DNA]</scope>
    <source>
        <strain evidence="2">CGMCC 4.7405</strain>
    </source>
</reference>
<proteinExistence type="predicted"/>
<comment type="caution">
    <text evidence="1">The sequence shown here is derived from an EMBL/GenBank/DDBJ whole genome shotgun (WGS) entry which is preliminary data.</text>
</comment>
<evidence type="ECO:0000313" key="2">
    <source>
        <dbReference type="Proteomes" id="UP001595690"/>
    </source>
</evidence>
<accession>A0ABV8BUP6</accession>
<name>A0ABV8BUP6_9PSEU</name>
<organism evidence="1 2">
    <name type="scientific">Lentzea rhizosphaerae</name>
    <dbReference type="NCBI Taxonomy" id="2041025"/>
    <lineage>
        <taxon>Bacteria</taxon>
        <taxon>Bacillati</taxon>
        <taxon>Actinomycetota</taxon>
        <taxon>Actinomycetes</taxon>
        <taxon>Pseudonocardiales</taxon>
        <taxon>Pseudonocardiaceae</taxon>
        <taxon>Lentzea</taxon>
    </lineage>
</organism>